<dbReference type="Pfam" id="PF13817">
    <property type="entry name" value="DDE_Tnp_IS66_C"/>
    <property type="match status" value="1"/>
</dbReference>
<evidence type="ECO:0000313" key="3">
    <source>
        <dbReference type="EMBL" id="VAW72890.1"/>
    </source>
</evidence>
<dbReference type="AlphaFoldDB" id="A0A3B0Y7T3"/>
<dbReference type="InterPro" id="IPR004291">
    <property type="entry name" value="Transposase_IS66_central"/>
</dbReference>
<accession>A0A3B0Y7T3</accession>
<sequence length="127" mass="14374">MLNKLREWLDKNLTQTPPSSATGKALHYLNNEWEKLIAYLKDGRLNIDNNLAENAIRPFVIGKKNWLFSHSVKGVKASANLYSLIETVKANGLEPYAYLRYLFTELPKAQTVEDIEVLLPTCHAGSD</sequence>
<dbReference type="InterPro" id="IPR052344">
    <property type="entry name" value="Transposase-related"/>
</dbReference>
<organism evidence="3">
    <name type="scientific">hydrothermal vent metagenome</name>
    <dbReference type="NCBI Taxonomy" id="652676"/>
    <lineage>
        <taxon>unclassified sequences</taxon>
        <taxon>metagenomes</taxon>
        <taxon>ecological metagenomes</taxon>
    </lineage>
</organism>
<dbReference type="Pfam" id="PF03050">
    <property type="entry name" value="DDE_Tnp_IS66"/>
    <property type="match status" value="1"/>
</dbReference>
<evidence type="ECO:0000259" key="2">
    <source>
        <dbReference type="Pfam" id="PF13817"/>
    </source>
</evidence>
<feature type="domain" description="Transposase IS66 central" evidence="1">
    <location>
        <begin position="2"/>
        <end position="76"/>
    </location>
</feature>
<reference evidence="3" key="1">
    <citation type="submission" date="2018-06" db="EMBL/GenBank/DDBJ databases">
        <authorList>
            <person name="Zhirakovskaya E."/>
        </authorList>
    </citation>
    <scope>NUCLEOTIDE SEQUENCE</scope>
</reference>
<gene>
    <name evidence="3" type="ORF">MNBD_GAMMA12-1825</name>
</gene>
<proteinExistence type="predicted"/>
<evidence type="ECO:0000259" key="1">
    <source>
        <dbReference type="Pfam" id="PF03050"/>
    </source>
</evidence>
<dbReference type="PANTHER" id="PTHR33678:SF1">
    <property type="entry name" value="BLL1576 PROTEIN"/>
    <property type="match status" value="1"/>
</dbReference>
<name>A0A3B0Y7T3_9ZZZZ</name>
<dbReference type="InterPro" id="IPR039552">
    <property type="entry name" value="IS66_C"/>
</dbReference>
<feature type="domain" description="Transposase IS66 C-terminal" evidence="2">
    <location>
        <begin position="83"/>
        <end position="120"/>
    </location>
</feature>
<dbReference type="EMBL" id="UOFL01000038">
    <property type="protein sequence ID" value="VAW72890.1"/>
    <property type="molecule type" value="Genomic_DNA"/>
</dbReference>
<protein>
    <submittedName>
        <fullName evidence="3">Mobile element protein</fullName>
    </submittedName>
</protein>
<dbReference type="PANTHER" id="PTHR33678">
    <property type="entry name" value="BLL1576 PROTEIN"/>
    <property type="match status" value="1"/>
</dbReference>